<evidence type="ECO:0000256" key="6">
    <source>
        <dbReference type="ARBA" id="ARBA00023136"/>
    </source>
</evidence>
<dbReference type="InterPro" id="IPR026250">
    <property type="entry name" value="ITPRIP-like"/>
</dbReference>
<proteinExistence type="inferred from homology"/>
<reference evidence="10" key="1">
    <citation type="submission" date="2025-08" db="UniProtKB">
        <authorList>
            <consortium name="Ensembl"/>
        </authorList>
    </citation>
    <scope>IDENTIFICATION</scope>
</reference>
<dbReference type="AlphaFoldDB" id="A0A8D2ITR9"/>
<evidence type="ECO:0000256" key="1">
    <source>
        <dbReference type="ARBA" id="ARBA00004479"/>
    </source>
</evidence>
<evidence type="ECO:0000256" key="4">
    <source>
        <dbReference type="ARBA" id="ARBA00022729"/>
    </source>
</evidence>
<dbReference type="InterPro" id="IPR024810">
    <property type="entry name" value="MAB21L/cGLR"/>
</dbReference>
<feature type="domain" description="Mab-21-like HhH/H2TH-like" evidence="9">
    <location>
        <begin position="399"/>
        <end position="477"/>
    </location>
</feature>
<evidence type="ECO:0000256" key="3">
    <source>
        <dbReference type="ARBA" id="ARBA00022692"/>
    </source>
</evidence>
<keyword evidence="5 8" id="KW-1133">Transmembrane helix</keyword>
<evidence type="ECO:0000259" key="9">
    <source>
        <dbReference type="Pfam" id="PF20266"/>
    </source>
</evidence>
<keyword evidence="6 8" id="KW-0472">Membrane</keyword>
<evidence type="ECO:0000256" key="5">
    <source>
        <dbReference type="ARBA" id="ARBA00022989"/>
    </source>
</evidence>
<dbReference type="PANTHER" id="PTHR10656:SF40">
    <property type="entry name" value="INOSITOL 1,4,5-TRISPHOSPHATE RECEPTOR-INTERACTING PROTEIN-LIKE 1"/>
    <property type="match status" value="1"/>
</dbReference>
<dbReference type="InterPro" id="IPR046906">
    <property type="entry name" value="Mab-21_HhH/H2TH-like"/>
</dbReference>
<evidence type="ECO:0000256" key="2">
    <source>
        <dbReference type="ARBA" id="ARBA00005554"/>
    </source>
</evidence>
<name>A0A8D2ITR9_VARKO</name>
<evidence type="ECO:0000256" key="7">
    <source>
        <dbReference type="SAM" id="MobiDB-lite"/>
    </source>
</evidence>
<accession>A0A8D2ITR9</accession>
<comment type="similarity">
    <text evidence="2">Belongs to the ITPRIP family.</text>
</comment>
<comment type="subcellular location">
    <subcellularLocation>
        <location evidence="1">Membrane</location>
        <topology evidence="1">Single-pass type I membrane protein</topology>
    </subcellularLocation>
</comment>
<dbReference type="Proteomes" id="UP000694545">
    <property type="component" value="Unplaced"/>
</dbReference>
<dbReference type="PANTHER" id="PTHR10656">
    <property type="entry name" value="CELL FATE DETERMINING PROTEIN MAB21-RELATED"/>
    <property type="match status" value="1"/>
</dbReference>
<organism evidence="10 11">
    <name type="scientific">Varanus komodoensis</name>
    <name type="common">Komodo dragon</name>
    <dbReference type="NCBI Taxonomy" id="61221"/>
    <lineage>
        <taxon>Eukaryota</taxon>
        <taxon>Metazoa</taxon>
        <taxon>Chordata</taxon>
        <taxon>Craniata</taxon>
        <taxon>Vertebrata</taxon>
        <taxon>Euteleostomi</taxon>
        <taxon>Lepidosauria</taxon>
        <taxon>Squamata</taxon>
        <taxon>Bifurcata</taxon>
        <taxon>Unidentata</taxon>
        <taxon>Episquamata</taxon>
        <taxon>Toxicofera</taxon>
        <taxon>Anguimorpha</taxon>
        <taxon>Paleoanguimorpha</taxon>
        <taxon>Varanoidea</taxon>
        <taxon>Varanidae</taxon>
        <taxon>Varanus</taxon>
    </lineage>
</organism>
<keyword evidence="4" id="KW-0732">Signal</keyword>
<evidence type="ECO:0000313" key="10">
    <source>
        <dbReference type="Ensembl" id="ENSVKKP00000001993.1"/>
    </source>
</evidence>
<evidence type="ECO:0000313" key="11">
    <source>
        <dbReference type="Proteomes" id="UP000694545"/>
    </source>
</evidence>
<evidence type="ECO:0000256" key="8">
    <source>
        <dbReference type="SAM" id="Phobius"/>
    </source>
</evidence>
<dbReference type="SMART" id="SM01265">
    <property type="entry name" value="Mab-21"/>
    <property type="match status" value="1"/>
</dbReference>
<keyword evidence="11" id="KW-1185">Reference proteome</keyword>
<gene>
    <name evidence="10" type="primary">ITPRIPL1</name>
</gene>
<feature type="transmembrane region" description="Helical" evidence="8">
    <location>
        <begin position="6"/>
        <end position="24"/>
    </location>
</feature>
<dbReference type="Gene3D" id="1.10.1410.40">
    <property type="match status" value="1"/>
</dbReference>
<reference evidence="10" key="2">
    <citation type="submission" date="2025-09" db="UniProtKB">
        <authorList>
            <consortium name="Ensembl"/>
        </authorList>
    </citation>
    <scope>IDENTIFICATION</scope>
</reference>
<dbReference type="GO" id="GO:0016020">
    <property type="term" value="C:membrane"/>
    <property type="evidence" value="ECO:0007669"/>
    <property type="project" value="UniProtKB-SubCell"/>
</dbReference>
<feature type="region of interest" description="Disordered" evidence="7">
    <location>
        <begin position="111"/>
        <end position="142"/>
    </location>
</feature>
<dbReference type="Ensembl" id="ENSVKKT00000002058.1">
    <property type="protein sequence ID" value="ENSVKKP00000001993.1"/>
    <property type="gene ID" value="ENSVKKG00000001627.1"/>
</dbReference>
<keyword evidence="3 8" id="KW-0812">Transmembrane</keyword>
<sequence>MSAGAAAVDMVLGALLFLAVVTLVHRPLMVSDYTDLATLHRLQEHEKLLEKEMGHLQEEFDQEDWNWASRACREDWVPTDLTPEDVTWDGWPYVGVVILLLFGCCRHSMEKEPSDDSSVDSSSTCSSEDFDDTENELDADEPKQRRLQAFYDHYIKADMSDLAAMCSFVECFVNDLLEACRNALPSPNTLLLLENCIGVNSAFEGWHAMKECHPFSVLVPVLPPKGHSLHIKTSDSEGAPRKHGHVKVDLECVCKRERLLGDVTCFLHHPEHTWSKDEEGNLLLHALCSSSHLDVEKTVRWFQNLVGKAWKSIQQKYNLKVLPQPSSTTCRLELAFRSGRSIQLDIILGVQQGDSLVFLATHDAERGNSPGGGWQRTFAIQELLFFKWVSQQAPKECCHLKCLQLLLFFKESSPSDQNVVLTSYHYKTCLMHLLLLQPLSDWKLANIVRRLQDLLLFMQAALREKHLEHFLVGNLSLPVQIPMPKALRSADPLNLFEHLAQDSCLHAKAVEEFVEVVEQVRKLLSHAPSLHL</sequence>
<feature type="compositionally biased region" description="Acidic residues" evidence="7">
    <location>
        <begin position="128"/>
        <end position="139"/>
    </location>
</feature>
<dbReference type="OMA" id="TSVHWPE"/>
<protein>
    <submittedName>
        <fullName evidence="10">ITPRIP like 1</fullName>
    </submittedName>
</protein>
<dbReference type="Pfam" id="PF20266">
    <property type="entry name" value="Mab-21_C"/>
    <property type="match status" value="1"/>
</dbReference>
<dbReference type="PRINTS" id="PR02107">
    <property type="entry name" value="INOS145TPRIP"/>
</dbReference>